<feature type="compositionally biased region" description="Polar residues" evidence="1">
    <location>
        <begin position="1"/>
        <end position="11"/>
    </location>
</feature>
<feature type="region of interest" description="Disordered" evidence="1">
    <location>
        <begin position="1"/>
        <end position="26"/>
    </location>
</feature>
<accession>A0A8H6XWR9</accession>
<feature type="transmembrane region" description="Helical" evidence="2">
    <location>
        <begin position="33"/>
        <end position="56"/>
    </location>
</feature>
<dbReference type="AlphaFoldDB" id="A0A8H6XWR9"/>
<evidence type="ECO:0000256" key="1">
    <source>
        <dbReference type="SAM" id="MobiDB-lite"/>
    </source>
</evidence>
<evidence type="ECO:0000313" key="4">
    <source>
        <dbReference type="Proteomes" id="UP000620124"/>
    </source>
</evidence>
<dbReference type="EMBL" id="JACAZI010000011">
    <property type="protein sequence ID" value="KAF7348572.1"/>
    <property type="molecule type" value="Genomic_DNA"/>
</dbReference>
<keyword evidence="2" id="KW-0812">Transmembrane</keyword>
<evidence type="ECO:0000313" key="3">
    <source>
        <dbReference type="EMBL" id="KAF7348572.1"/>
    </source>
</evidence>
<proteinExistence type="predicted"/>
<organism evidence="3 4">
    <name type="scientific">Mycena venus</name>
    <dbReference type="NCBI Taxonomy" id="2733690"/>
    <lineage>
        <taxon>Eukaryota</taxon>
        <taxon>Fungi</taxon>
        <taxon>Dikarya</taxon>
        <taxon>Basidiomycota</taxon>
        <taxon>Agaricomycotina</taxon>
        <taxon>Agaricomycetes</taxon>
        <taxon>Agaricomycetidae</taxon>
        <taxon>Agaricales</taxon>
        <taxon>Marasmiineae</taxon>
        <taxon>Mycenaceae</taxon>
        <taxon>Mycena</taxon>
    </lineage>
</organism>
<sequence length="235" mass="26235">MSRAQYSSLPQEDQDHNKSLQDDSSSNSGLHKLVYWSIVVISVCSVIDVFALIYFASRTVFQAPVSLDDIPIVDSSHPSRVFAQWSETWATPHGIVPINDRRLLVTEMASTVAQFRILDFGMEHCVITLAVPFQNLTAPTARFDLQQQSLDVWLLKANGKLNFQELSWKTKPNRDHLLGHFSTTSGTTQELAGFPCVSGTYLTIELACQIPGCFFESVATQKNAIGVYLKQHQTI</sequence>
<evidence type="ECO:0008006" key="5">
    <source>
        <dbReference type="Google" id="ProtNLM"/>
    </source>
</evidence>
<dbReference type="Proteomes" id="UP000620124">
    <property type="component" value="Unassembled WGS sequence"/>
</dbReference>
<comment type="caution">
    <text evidence="3">The sequence shown here is derived from an EMBL/GenBank/DDBJ whole genome shotgun (WGS) entry which is preliminary data.</text>
</comment>
<name>A0A8H6XWR9_9AGAR</name>
<keyword evidence="4" id="KW-1185">Reference proteome</keyword>
<evidence type="ECO:0000256" key="2">
    <source>
        <dbReference type="SAM" id="Phobius"/>
    </source>
</evidence>
<gene>
    <name evidence="3" type="ORF">MVEN_01374800</name>
</gene>
<reference evidence="3" key="1">
    <citation type="submission" date="2020-05" db="EMBL/GenBank/DDBJ databases">
        <title>Mycena genomes resolve the evolution of fungal bioluminescence.</title>
        <authorList>
            <person name="Tsai I.J."/>
        </authorList>
    </citation>
    <scope>NUCLEOTIDE SEQUENCE</scope>
    <source>
        <strain evidence="3">CCC161011</strain>
    </source>
</reference>
<keyword evidence="2" id="KW-0472">Membrane</keyword>
<dbReference type="OrthoDB" id="3350619at2759"/>
<protein>
    <recommendedName>
        <fullName evidence="5">Ubiquitin 3 binding protein But2 C-terminal domain-containing protein</fullName>
    </recommendedName>
</protein>
<keyword evidence="2" id="KW-1133">Transmembrane helix</keyword>